<reference evidence="2" key="1">
    <citation type="submission" date="2017-02" db="EMBL/GenBank/DDBJ databases">
        <title>Comparative genomics and description of representatives of a novel lineage of planctomycetes thriving in anoxic sediments.</title>
        <authorList>
            <person name="Spring S."/>
            <person name="Bunk B."/>
            <person name="Sproer C."/>
        </authorList>
    </citation>
    <scope>NUCLEOTIDE SEQUENCE [LARGE SCALE GENOMIC DNA]</scope>
    <source>
        <strain evidence="2">ST-NAGAB-D1</strain>
    </source>
</reference>
<proteinExistence type="predicted"/>
<accession>A0A1U9NHF0</accession>
<evidence type="ECO:0000313" key="1">
    <source>
        <dbReference type="EMBL" id="AQT67188.1"/>
    </source>
</evidence>
<protein>
    <recommendedName>
        <fullName evidence="3">RiboL-PSP-HEPN domain-containing protein</fullName>
    </recommendedName>
</protein>
<dbReference type="Proteomes" id="UP000189674">
    <property type="component" value="Chromosome"/>
</dbReference>
<dbReference type="EMBL" id="CP019791">
    <property type="protein sequence ID" value="AQT67188.1"/>
    <property type="molecule type" value="Genomic_DNA"/>
</dbReference>
<evidence type="ECO:0008006" key="3">
    <source>
        <dbReference type="Google" id="ProtNLM"/>
    </source>
</evidence>
<dbReference type="KEGG" id="alus:STSP2_00331"/>
<dbReference type="OrthoDB" id="9134956at2"/>
<organism evidence="1 2">
    <name type="scientific">Anaerohalosphaera lusitana</name>
    <dbReference type="NCBI Taxonomy" id="1936003"/>
    <lineage>
        <taxon>Bacteria</taxon>
        <taxon>Pseudomonadati</taxon>
        <taxon>Planctomycetota</taxon>
        <taxon>Phycisphaerae</taxon>
        <taxon>Sedimentisphaerales</taxon>
        <taxon>Anaerohalosphaeraceae</taxon>
        <taxon>Anaerohalosphaera</taxon>
    </lineage>
</organism>
<name>A0A1U9NHF0_9BACT</name>
<evidence type="ECO:0000313" key="2">
    <source>
        <dbReference type="Proteomes" id="UP000189674"/>
    </source>
</evidence>
<sequence length="176" mass="20476">MDEKLKKYQEIHEPDFRSTVWVRIDRNSEVEKHETLRNLYDDIALIELSSDVPDKIKSQFNIARNLGLYTWYCYSFHQICELKAFSSLEFALREKFAVKRPGLKKLLKRAVSEGVLTDSCFSHVEIKDKNSTSYCERLIDVIPALRNDLAHGSMTLHHHSIVTLRKCADMINGLFV</sequence>
<dbReference type="AlphaFoldDB" id="A0A1U9NHF0"/>
<dbReference type="RefSeq" id="WP_146659223.1">
    <property type="nucleotide sequence ID" value="NZ_CP019791.1"/>
</dbReference>
<keyword evidence="2" id="KW-1185">Reference proteome</keyword>
<gene>
    <name evidence="1" type="ORF">STSP2_00331</name>
</gene>